<dbReference type="OrthoDB" id="3483802at2"/>
<dbReference type="InterPro" id="IPR036259">
    <property type="entry name" value="MFS_trans_sf"/>
</dbReference>
<dbReference type="EMBL" id="SOCP01000006">
    <property type="protein sequence ID" value="TDV50729.1"/>
    <property type="molecule type" value="Genomic_DNA"/>
</dbReference>
<dbReference type="Pfam" id="PF04226">
    <property type="entry name" value="Transgly_assoc"/>
    <property type="match status" value="1"/>
</dbReference>
<keyword evidence="4 7" id="KW-0812">Transmembrane</keyword>
<evidence type="ECO:0000313" key="8">
    <source>
        <dbReference type="EMBL" id="TDV50729.1"/>
    </source>
</evidence>
<protein>
    <submittedName>
        <fullName evidence="8">Transglycosylase associated protein</fullName>
    </submittedName>
</protein>
<evidence type="ECO:0000256" key="5">
    <source>
        <dbReference type="ARBA" id="ARBA00022989"/>
    </source>
</evidence>
<feature type="transmembrane region" description="Helical" evidence="7">
    <location>
        <begin position="68"/>
        <end position="85"/>
    </location>
</feature>
<dbReference type="SUPFAM" id="SSF103473">
    <property type="entry name" value="MFS general substrate transporter"/>
    <property type="match status" value="1"/>
</dbReference>
<proteinExistence type="inferred from homology"/>
<gene>
    <name evidence="8" type="ORF">CLV71_10670</name>
</gene>
<keyword evidence="9" id="KW-1185">Reference proteome</keyword>
<comment type="similarity">
    <text evidence="2">Belongs to the UPF0410 family.</text>
</comment>
<dbReference type="PANTHER" id="PTHR33884">
    <property type="entry name" value="UPF0410 PROTEIN YMGE"/>
    <property type="match status" value="1"/>
</dbReference>
<dbReference type="GO" id="GO:0005886">
    <property type="term" value="C:plasma membrane"/>
    <property type="evidence" value="ECO:0007669"/>
    <property type="project" value="UniProtKB-SubCell"/>
</dbReference>
<accession>A0A4R7VN81</accession>
<keyword evidence="5 7" id="KW-1133">Transmembrane helix</keyword>
<sequence>MWSASAIIGLLIAGIVLGILGRLFAPGEQKIPFWLTIVAGIVGALVGNLIAGWVGVKDTPGIDWWRHIFQIIAAIIAVTIAAALYRPSRARV</sequence>
<evidence type="ECO:0000256" key="2">
    <source>
        <dbReference type="ARBA" id="ARBA00011006"/>
    </source>
</evidence>
<keyword evidence="3" id="KW-1003">Cell membrane</keyword>
<evidence type="ECO:0000256" key="4">
    <source>
        <dbReference type="ARBA" id="ARBA00022692"/>
    </source>
</evidence>
<dbReference type="Proteomes" id="UP000294927">
    <property type="component" value="Unassembled WGS sequence"/>
</dbReference>
<dbReference type="AlphaFoldDB" id="A0A4R7VN81"/>
<evidence type="ECO:0000313" key="9">
    <source>
        <dbReference type="Proteomes" id="UP000294927"/>
    </source>
</evidence>
<feature type="transmembrane region" description="Helical" evidence="7">
    <location>
        <begin position="6"/>
        <end position="25"/>
    </location>
</feature>
<organism evidence="8 9">
    <name type="scientific">Actinophytocola oryzae</name>
    <dbReference type="NCBI Taxonomy" id="502181"/>
    <lineage>
        <taxon>Bacteria</taxon>
        <taxon>Bacillati</taxon>
        <taxon>Actinomycetota</taxon>
        <taxon>Actinomycetes</taxon>
        <taxon>Pseudonocardiales</taxon>
        <taxon>Pseudonocardiaceae</taxon>
    </lineage>
</organism>
<dbReference type="PANTHER" id="PTHR33884:SF3">
    <property type="entry name" value="UPF0410 PROTEIN YMGE"/>
    <property type="match status" value="1"/>
</dbReference>
<evidence type="ECO:0000256" key="3">
    <source>
        <dbReference type="ARBA" id="ARBA00022475"/>
    </source>
</evidence>
<comment type="caution">
    <text evidence="8">The sequence shown here is derived from an EMBL/GenBank/DDBJ whole genome shotgun (WGS) entry which is preliminary data.</text>
</comment>
<keyword evidence="6 7" id="KW-0472">Membrane</keyword>
<dbReference type="InterPro" id="IPR007341">
    <property type="entry name" value="Transgly_assoc"/>
</dbReference>
<name>A0A4R7VN81_9PSEU</name>
<evidence type="ECO:0000256" key="6">
    <source>
        <dbReference type="ARBA" id="ARBA00023136"/>
    </source>
</evidence>
<feature type="transmembrane region" description="Helical" evidence="7">
    <location>
        <begin position="32"/>
        <end position="56"/>
    </location>
</feature>
<evidence type="ECO:0000256" key="7">
    <source>
        <dbReference type="SAM" id="Phobius"/>
    </source>
</evidence>
<reference evidence="8 9" key="1">
    <citation type="submission" date="2019-03" db="EMBL/GenBank/DDBJ databases">
        <title>Genomic Encyclopedia of Archaeal and Bacterial Type Strains, Phase II (KMG-II): from individual species to whole genera.</title>
        <authorList>
            <person name="Goeker M."/>
        </authorList>
    </citation>
    <scope>NUCLEOTIDE SEQUENCE [LARGE SCALE GENOMIC DNA]</scope>
    <source>
        <strain evidence="8 9">DSM 45499</strain>
    </source>
</reference>
<evidence type="ECO:0000256" key="1">
    <source>
        <dbReference type="ARBA" id="ARBA00004651"/>
    </source>
</evidence>
<comment type="subcellular location">
    <subcellularLocation>
        <location evidence="1">Cell membrane</location>
        <topology evidence="1">Multi-pass membrane protein</topology>
    </subcellularLocation>
</comment>
<dbReference type="RefSeq" id="WP_133903982.1">
    <property type="nucleotide sequence ID" value="NZ_SOCP01000006.1"/>
</dbReference>